<dbReference type="InterPro" id="IPR036388">
    <property type="entry name" value="WH-like_DNA-bd_sf"/>
</dbReference>
<dbReference type="InterPro" id="IPR013325">
    <property type="entry name" value="RNA_pol_sigma_r2"/>
</dbReference>
<evidence type="ECO:0000256" key="1">
    <source>
        <dbReference type="ARBA" id="ARBA00010641"/>
    </source>
</evidence>
<evidence type="ECO:0000259" key="7">
    <source>
        <dbReference type="Pfam" id="PF08281"/>
    </source>
</evidence>
<dbReference type="Pfam" id="PF08281">
    <property type="entry name" value="Sigma70_r4_2"/>
    <property type="match status" value="1"/>
</dbReference>
<comment type="caution">
    <text evidence="8">The sequence shown here is derived from an EMBL/GenBank/DDBJ whole genome shotgun (WGS) entry which is preliminary data.</text>
</comment>
<evidence type="ECO:0000259" key="6">
    <source>
        <dbReference type="Pfam" id="PF04542"/>
    </source>
</evidence>
<dbReference type="InterPro" id="IPR039425">
    <property type="entry name" value="RNA_pol_sigma-70-like"/>
</dbReference>
<comment type="similarity">
    <text evidence="1">Belongs to the sigma-70 factor family. ECF subfamily.</text>
</comment>
<dbReference type="NCBIfam" id="TIGR02937">
    <property type="entry name" value="sigma70-ECF"/>
    <property type="match status" value="1"/>
</dbReference>
<dbReference type="SUPFAM" id="SSF88659">
    <property type="entry name" value="Sigma3 and sigma4 domains of RNA polymerase sigma factors"/>
    <property type="match status" value="1"/>
</dbReference>
<feature type="domain" description="RNA polymerase sigma-70 region 2" evidence="6">
    <location>
        <begin position="28"/>
        <end position="87"/>
    </location>
</feature>
<dbReference type="InterPro" id="IPR014284">
    <property type="entry name" value="RNA_pol_sigma-70_dom"/>
</dbReference>
<gene>
    <name evidence="8" type="ORF">IAB07_04915</name>
</gene>
<evidence type="ECO:0000313" key="8">
    <source>
        <dbReference type="EMBL" id="HIU63085.1"/>
    </source>
</evidence>
<reference evidence="8" key="1">
    <citation type="submission" date="2020-10" db="EMBL/GenBank/DDBJ databases">
        <authorList>
            <person name="Gilroy R."/>
        </authorList>
    </citation>
    <scope>NUCLEOTIDE SEQUENCE</scope>
    <source>
        <strain evidence="8">9366</strain>
    </source>
</reference>
<keyword evidence="2" id="KW-0805">Transcription regulation</keyword>
<dbReference type="GO" id="GO:0003677">
    <property type="term" value="F:DNA binding"/>
    <property type="evidence" value="ECO:0007669"/>
    <property type="project" value="UniProtKB-KW"/>
</dbReference>
<dbReference type="Pfam" id="PF04542">
    <property type="entry name" value="Sigma70_r2"/>
    <property type="match status" value="1"/>
</dbReference>
<dbReference type="GO" id="GO:0016987">
    <property type="term" value="F:sigma factor activity"/>
    <property type="evidence" value="ECO:0007669"/>
    <property type="project" value="UniProtKB-KW"/>
</dbReference>
<evidence type="ECO:0000256" key="2">
    <source>
        <dbReference type="ARBA" id="ARBA00023015"/>
    </source>
</evidence>
<feature type="domain" description="RNA polymerase sigma factor 70 region 4 type 2" evidence="7">
    <location>
        <begin position="116"/>
        <end position="167"/>
    </location>
</feature>
<accession>A0A9D1MM81</accession>
<evidence type="ECO:0000313" key="9">
    <source>
        <dbReference type="Proteomes" id="UP000824145"/>
    </source>
</evidence>
<keyword evidence="5" id="KW-0804">Transcription</keyword>
<dbReference type="InterPro" id="IPR013249">
    <property type="entry name" value="RNA_pol_sigma70_r4_t2"/>
</dbReference>
<keyword evidence="3" id="KW-0731">Sigma factor</keyword>
<dbReference type="Proteomes" id="UP000824145">
    <property type="component" value="Unassembled WGS sequence"/>
</dbReference>
<dbReference type="InterPro" id="IPR013324">
    <property type="entry name" value="RNA_pol_sigma_r3/r4-like"/>
</dbReference>
<sequence length="172" mass="19572">MTSSWHRKVDRLFKKATAGDKRACGDLYDATAMHLLAMAHCLCNDGFLCEEAVAETFLTIFRGGSNFDDSKHAYPWMTGILRNKIRQLTDKRYFPQTISEELEMAENAVFREDDIDLYAALNALGKEDRYCLVGYYFYGYSQKELAAAAGITVSAMSKRIRAAEQRLKKLLQ</sequence>
<evidence type="ECO:0000256" key="3">
    <source>
        <dbReference type="ARBA" id="ARBA00023082"/>
    </source>
</evidence>
<dbReference type="GO" id="GO:0006352">
    <property type="term" value="P:DNA-templated transcription initiation"/>
    <property type="evidence" value="ECO:0007669"/>
    <property type="project" value="InterPro"/>
</dbReference>
<keyword evidence="4" id="KW-0238">DNA-binding</keyword>
<proteinExistence type="inferred from homology"/>
<organism evidence="8 9">
    <name type="scientific">Candidatus Caccalectryoclostridium excrementigallinarum</name>
    <dbReference type="NCBI Taxonomy" id="2840710"/>
    <lineage>
        <taxon>Bacteria</taxon>
        <taxon>Bacillati</taxon>
        <taxon>Bacillota</taxon>
        <taxon>Clostridia</taxon>
        <taxon>Christensenellales</taxon>
        <taxon>Christensenellaceae</taxon>
        <taxon>Christensenellaceae incertae sedis</taxon>
        <taxon>Candidatus Caccalectryoclostridium</taxon>
    </lineage>
</organism>
<dbReference type="EMBL" id="DVNJ01000028">
    <property type="protein sequence ID" value="HIU63085.1"/>
    <property type="molecule type" value="Genomic_DNA"/>
</dbReference>
<dbReference type="PANTHER" id="PTHR43133:SF8">
    <property type="entry name" value="RNA POLYMERASE SIGMA FACTOR HI_1459-RELATED"/>
    <property type="match status" value="1"/>
</dbReference>
<dbReference type="Gene3D" id="1.10.1740.10">
    <property type="match status" value="1"/>
</dbReference>
<evidence type="ECO:0000256" key="4">
    <source>
        <dbReference type="ARBA" id="ARBA00023125"/>
    </source>
</evidence>
<evidence type="ECO:0000256" key="5">
    <source>
        <dbReference type="ARBA" id="ARBA00023163"/>
    </source>
</evidence>
<reference evidence="8" key="2">
    <citation type="journal article" date="2021" name="PeerJ">
        <title>Extensive microbial diversity within the chicken gut microbiome revealed by metagenomics and culture.</title>
        <authorList>
            <person name="Gilroy R."/>
            <person name="Ravi A."/>
            <person name="Getino M."/>
            <person name="Pursley I."/>
            <person name="Horton D.L."/>
            <person name="Alikhan N.F."/>
            <person name="Baker D."/>
            <person name="Gharbi K."/>
            <person name="Hall N."/>
            <person name="Watson M."/>
            <person name="Adriaenssens E.M."/>
            <person name="Foster-Nyarko E."/>
            <person name="Jarju S."/>
            <person name="Secka A."/>
            <person name="Antonio M."/>
            <person name="Oren A."/>
            <person name="Chaudhuri R.R."/>
            <person name="La Ragione R."/>
            <person name="Hildebrand F."/>
            <person name="Pallen M.J."/>
        </authorList>
    </citation>
    <scope>NUCLEOTIDE SEQUENCE</scope>
    <source>
        <strain evidence="8">9366</strain>
    </source>
</reference>
<name>A0A9D1MM81_9FIRM</name>
<dbReference type="Gene3D" id="1.10.10.10">
    <property type="entry name" value="Winged helix-like DNA-binding domain superfamily/Winged helix DNA-binding domain"/>
    <property type="match status" value="1"/>
</dbReference>
<dbReference type="AlphaFoldDB" id="A0A9D1MM81"/>
<protein>
    <submittedName>
        <fullName evidence="8">Sigma-70 family RNA polymerase sigma factor</fullName>
    </submittedName>
</protein>
<dbReference type="InterPro" id="IPR007627">
    <property type="entry name" value="RNA_pol_sigma70_r2"/>
</dbReference>
<dbReference type="PANTHER" id="PTHR43133">
    <property type="entry name" value="RNA POLYMERASE ECF-TYPE SIGMA FACTO"/>
    <property type="match status" value="1"/>
</dbReference>
<dbReference type="SUPFAM" id="SSF88946">
    <property type="entry name" value="Sigma2 domain of RNA polymerase sigma factors"/>
    <property type="match status" value="1"/>
</dbReference>